<sequence>MGLLDVFKRRSGVLDGELEGDQPVVLADRLVDPPTSGQVTVRLRTPDALRIEAALVA</sequence>
<accession>A0ABV7YCP0</accession>
<evidence type="ECO:0000313" key="1">
    <source>
        <dbReference type="EMBL" id="MFC3762411.1"/>
    </source>
</evidence>
<name>A0ABV7YCP0_9ACTN</name>
<comment type="caution">
    <text evidence="1">The sequence shown here is derived from an EMBL/GenBank/DDBJ whole genome shotgun (WGS) entry which is preliminary data.</text>
</comment>
<organism evidence="1 2">
    <name type="scientific">Tenggerimyces flavus</name>
    <dbReference type="NCBI Taxonomy" id="1708749"/>
    <lineage>
        <taxon>Bacteria</taxon>
        <taxon>Bacillati</taxon>
        <taxon>Actinomycetota</taxon>
        <taxon>Actinomycetes</taxon>
        <taxon>Propionibacteriales</taxon>
        <taxon>Nocardioidaceae</taxon>
        <taxon>Tenggerimyces</taxon>
    </lineage>
</organism>
<dbReference type="RefSeq" id="WP_205118705.1">
    <property type="nucleotide sequence ID" value="NZ_JAFBCM010000001.1"/>
</dbReference>
<protein>
    <submittedName>
        <fullName evidence="1">Uncharacterized protein</fullName>
    </submittedName>
</protein>
<keyword evidence="2" id="KW-1185">Reference proteome</keyword>
<dbReference type="EMBL" id="JBHRZH010000015">
    <property type="protein sequence ID" value="MFC3762411.1"/>
    <property type="molecule type" value="Genomic_DNA"/>
</dbReference>
<evidence type="ECO:0000313" key="2">
    <source>
        <dbReference type="Proteomes" id="UP001595699"/>
    </source>
</evidence>
<dbReference type="Proteomes" id="UP001595699">
    <property type="component" value="Unassembled WGS sequence"/>
</dbReference>
<gene>
    <name evidence="1" type="ORF">ACFOUW_16335</name>
</gene>
<proteinExistence type="predicted"/>
<reference evidence="2" key="1">
    <citation type="journal article" date="2019" name="Int. J. Syst. Evol. Microbiol.">
        <title>The Global Catalogue of Microorganisms (GCM) 10K type strain sequencing project: providing services to taxonomists for standard genome sequencing and annotation.</title>
        <authorList>
            <consortium name="The Broad Institute Genomics Platform"/>
            <consortium name="The Broad Institute Genome Sequencing Center for Infectious Disease"/>
            <person name="Wu L."/>
            <person name="Ma J."/>
        </authorList>
    </citation>
    <scope>NUCLEOTIDE SEQUENCE [LARGE SCALE GENOMIC DNA]</scope>
    <source>
        <strain evidence="2">CGMCC 4.7241</strain>
    </source>
</reference>